<dbReference type="STRING" id="1095629.A0A0C9X460"/>
<dbReference type="AlphaFoldDB" id="A0A0C9X460"/>
<organism evidence="2 3">
    <name type="scientific">Laccaria amethystina LaAM-08-1</name>
    <dbReference type="NCBI Taxonomy" id="1095629"/>
    <lineage>
        <taxon>Eukaryota</taxon>
        <taxon>Fungi</taxon>
        <taxon>Dikarya</taxon>
        <taxon>Basidiomycota</taxon>
        <taxon>Agaricomycotina</taxon>
        <taxon>Agaricomycetes</taxon>
        <taxon>Agaricomycetidae</taxon>
        <taxon>Agaricales</taxon>
        <taxon>Agaricineae</taxon>
        <taxon>Hydnangiaceae</taxon>
        <taxon>Laccaria</taxon>
    </lineage>
</organism>
<sequence length="419" mass="45979">MSALHPPRTKNKSLYWRNRVCPPIQACILRRTFHSKLGSILTLWLSRSGLGSGGASFEVDEIDSPPTEEGNPLERESSNSIYSRHMYLQAHGFPLWIPQPNETLDPSHRRQGVSIGDVGIFTPDGGFNFLFNICLPAGHPSNPEALPEGFVSLELKPTDVRKFYAHSSHSHLASPSVKRRDRATFEYSGSDGAILAMPRGAYHEDLKNIKKFREYASIHAESWYVYANGPCGREIGNGDLHLVTGCDKTTSWGIAAYSHLPSKRPEDNVSLLRFNLLATDISHIRRMNGINGSVPPRNQCTFIRSLTPAFGDGDWKDIELKVESSIKDQASVGSPKRPFFSVLGATGSLSGGIGFLCGHSRGGSSEVTDSMTPAQTTAAHPATYVIGMMLRKCPKAKVVVVHDSDWCSVIRDSVSCELQ</sequence>
<evidence type="ECO:0000256" key="1">
    <source>
        <dbReference type="SAM" id="MobiDB-lite"/>
    </source>
</evidence>
<dbReference type="OrthoDB" id="2662290at2759"/>
<reference evidence="2 3" key="1">
    <citation type="submission" date="2014-04" db="EMBL/GenBank/DDBJ databases">
        <authorList>
            <consortium name="DOE Joint Genome Institute"/>
            <person name="Kuo A."/>
            <person name="Kohler A."/>
            <person name="Nagy L.G."/>
            <person name="Floudas D."/>
            <person name="Copeland A."/>
            <person name="Barry K.W."/>
            <person name="Cichocki N."/>
            <person name="Veneault-Fourrey C."/>
            <person name="LaButti K."/>
            <person name="Lindquist E.A."/>
            <person name="Lipzen A."/>
            <person name="Lundell T."/>
            <person name="Morin E."/>
            <person name="Murat C."/>
            <person name="Sun H."/>
            <person name="Tunlid A."/>
            <person name="Henrissat B."/>
            <person name="Grigoriev I.V."/>
            <person name="Hibbett D.S."/>
            <person name="Martin F."/>
            <person name="Nordberg H.P."/>
            <person name="Cantor M.N."/>
            <person name="Hua S.X."/>
        </authorList>
    </citation>
    <scope>NUCLEOTIDE SEQUENCE [LARGE SCALE GENOMIC DNA]</scope>
    <source>
        <strain evidence="2 3">LaAM-08-1</strain>
    </source>
</reference>
<protein>
    <submittedName>
        <fullName evidence="2">Uncharacterized protein</fullName>
    </submittedName>
</protein>
<gene>
    <name evidence="2" type="ORF">K443DRAFT_157470</name>
</gene>
<name>A0A0C9X460_9AGAR</name>
<proteinExistence type="predicted"/>
<evidence type="ECO:0000313" key="2">
    <source>
        <dbReference type="EMBL" id="KIJ99820.1"/>
    </source>
</evidence>
<reference evidence="3" key="2">
    <citation type="submission" date="2015-01" db="EMBL/GenBank/DDBJ databases">
        <title>Evolutionary Origins and Diversification of the Mycorrhizal Mutualists.</title>
        <authorList>
            <consortium name="DOE Joint Genome Institute"/>
            <consortium name="Mycorrhizal Genomics Consortium"/>
            <person name="Kohler A."/>
            <person name="Kuo A."/>
            <person name="Nagy L.G."/>
            <person name="Floudas D."/>
            <person name="Copeland A."/>
            <person name="Barry K.W."/>
            <person name="Cichocki N."/>
            <person name="Veneault-Fourrey C."/>
            <person name="LaButti K."/>
            <person name="Lindquist E.A."/>
            <person name="Lipzen A."/>
            <person name="Lundell T."/>
            <person name="Morin E."/>
            <person name="Murat C."/>
            <person name="Riley R."/>
            <person name="Ohm R."/>
            <person name="Sun H."/>
            <person name="Tunlid A."/>
            <person name="Henrissat B."/>
            <person name="Grigoriev I.V."/>
            <person name="Hibbett D.S."/>
            <person name="Martin F."/>
        </authorList>
    </citation>
    <scope>NUCLEOTIDE SEQUENCE [LARGE SCALE GENOMIC DNA]</scope>
    <source>
        <strain evidence="3">LaAM-08-1</strain>
    </source>
</reference>
<keyword evidence="3" id="KW-1185">Reference proteome</keyword>
<feature type="region of interest" description="Disordered" evidence="1">
    <location>
        <begin position="56"/>
        <end position="76"/>
    </location>
</feature>
<accession>A0A0C9X460</accession>
<dbReference type="EMBL" id="KN838638">
    <property type="protein sequence ID" value="KIJ99820.1"/>
    <property type="molecule type" value="Genomic_DNA"/>
</dbReference>
<evidence type="ECO:0000313" key="3">
    <source>
        <dbReference type="Proteomes" id="UP000054477"/>
    </source>
</evidence>
<dbReference type="Proteomes" id="UP000054477">
    <property type="component" value="Unassembled WGS sequence"/>
</dbReference>
<dbReference type="HOGENOM" id="CLU_021108_4_1_1"/>